<dbReference type="SUPFAM" id="SSF51905">
    <property type="entry name" value="FAD/NAD(P)-binding domain"/>
    <property type="match status" value="1"/>
</dbReference>
<name>A0A072NHM4_SCHAZ</name>
<protein>
    <submittedName>
        <fullName evidence="2">FAD dependent oxidoreductase</fullName>
    </submittedName>
</protein>
<dbReference type="PANTHER" id="PTHR13847">
    <property type="entry name" value="SARCOSINE DEHYDROGENASE-RELATED"/>
    <property type="match status" value="1"/>
</dbReference>
<dbReference type="AlphaFoldDB" id="A0A072NHM4"/>
<dbReference type="Proteomes" id="UP000027936">
    <property type="component" value="Unassembled WGS sequence"/>
</dbReference>
<dbReference type="PATRIC" id="fig|1348973.3.peg.3885"/>
<feature type="domain" description="FAD dependent oxidoreductase" evidence="1">
    <location>
        <begin position="33"/>
        <end position="373"/>
    </location>
</feature>
<dbReference type="EMBL" id="JJRY01000022">
    <property type="protein sequence ID" value="KEF36752.1"/>
    <property type="molecule type" value="Genomic_DNA"/>
</dbReference>
<dbReference type="PANTHER" id="PTHR13847:SF274">
    <property type="entry name" value="RIESKE 2FE-2S IRON-SULFUR PROTEIN YHFW-RELATED"/>
    <property type="match status" value="1"/>
</dbReference>
<dbReference type="Pfam" id="PF01266">
    <property type="entry name" value="DAO"/>
    <property type="match status" value="1"/>
</dbReference>
<proteinExistence type="predicted"/>
<evidence type="ECO:0000313" key="2">
    <source>
        <dbReference type="EMBL" id="KEF36752.1"/>
    </source>
</evidence>
<sequence length="375" mass="42100">MADDKIPQFPEPYWRDGIDFPEFKQLDGDLETDVVIVGGGITGITAAYLLVKEGVKVALIDAGKLLNGTTGHTTAKITAQHDLIYDELISHFGINKARLYYEANTNALNFIKNTINELKIDCDFSEQDAHLYTTEEQSIQKIEKEFQAYQKLNIEGNIINEIPFDIKIYKGLVMKNQAQFHPLKFLTHLVKFIADKGGLIFENTVAVNIERDENKVTVLTRDGHRVTGNGVFSCSHFPFYEGTGFYSGRLHADRSYVLATKTNMDYPGGTYLSVDKPNRSIRFTPVDGENLLIIGGESHKSGQGVNTMEHYKALEKFANDVFKLDHFDYRWSTQDLATLDKLPYVGEITSGVHNILIATGYRKWGMTNGTAAACY</sequence>
<reference evidence="2 3" key="1">
    <citation type="submission" date="2014-04" db="EMBL/GenBank/DDBJ databases">
        <title>Draft genome sequence of Bacillus azotoformans MEV2011, a (co-) denitrifying strain unable to grow in the presence of oxygen.</title>
        <authorList>
            <person name="Nielsen M."/>
            <person name="Schreiber L."/>
            <person name="Finster K."/>
            <person name="Schramm A."/>
        </authorList>
    </citation>
    <scope>NUCLEOTIDE SEQUENCE [LARGE SCALE GENOMIC DNA]</scope>
    <source>
        <strain evidence="2 3">MEV2011</strain>
    </source>
</reference>
<dbReference type="Gene3D" id="3.30.9.10">
    <property type="entry name" value="D-Amino Acid Oxidase, subunit A, domain 2"/>
    <property type="match status" value="1"/>
</dbReference>
<accession>A0A072NHM4</accession>
<dbReference type="GO" id="GO:0005737">
    <property type="term" value="C:cytoplasm"/>
    <property type="evidence" value="ECO:0007669"/>
    <property type="project" value="TreeGrafter"/>
</dbReference>
<evidence type="ECO:0000259" key="1">
    <source>
        <dbReference type="Pfam" id="PF01266"/>
    </source>
</evidence>
<dbReference type="InterPro" id="IPR036188">
    <property type="entry name" value="FAD/NAD-bd_sf"/>
</dbReference>
<evidence type="ECO:0000313" key="3">
    <source>
        <dbReference type="Proteomes" id="UP000027936"/>
    </source>
</evidence>
<dbReference type="InterPro" id="IPR006076">
    <property type="entry name" value="FAD-dep_OxRdtase"/>
</dbReference>
<dbReference type="Gene3D" id="3.50.50.60">
    <property type="entry name" value="FAD/NAD(P)-binding domain"/>
    <property type="match status" value="1"/>
</dbReference>
<comment type="caution">
    <text evidence="2">The sequence shown here is derived from an EMBL/GenBank/DDBJ whole genome shotgun (WGS) entry which is preliminary data.</text>
</comment>
<organism evidence="2 3">
    <name type="scientific">Schinkia azotoformans MEV2011</name>
    <dbReference type="NCBI Taxonomy" id="1348973"/>
    <lineage>
        <taxon>Bacteria</taxon>
        <taxon>Bacillati</taxon>
        <taxon>Bacillota</taxon>
        <taxon>Bacilli</taxon>
        <taxon>Bacillales</taxon>
        <taxon>Bacillaceae</taxon>
        <taxon>Calidifontibacillus/Schinkia group</taxon>
        <taxon>Schinkia</taxon>
    </lineage>
</organism>
<gene>
    <name evidence="2" type="ORF">M670_04003</name>
</gene>